<sequence length="627" mass="68703">MPHLRPAVLRGYLLHGQLWSRGCLRAQARIQPPAVTAAHAPLARHLHADTAEPHSNAPAPIHVPLRKQLKDEARRQKASGKKKKKNVNNQVVEGWELTVGIEIHAQLNTAKKLFSAAATSFNDDPNTHVAYFDLAIPGSQPIFQKETLIPALRAALALDCDIQPVSRFDRKHYFHWDQPSGYQITQYYEPFARNGSMRLHARDGIAAEDGDGVSIGIQQIQMEQDTAKTLAQPGDAHWIDFNRVGVPLIEIITRPEIHHPATAAAFVRKVQMLLGAVDACVSGMETGGLRADVNVSVRRTDGDPNTPLGQRTEIKNLSSFKAVEDAVIAERDRQIAVLEAGGTVAGETRGWSVGATETRRLRGKEGEVDYRYMPDPDVAPLLIGPDLVAHLRATLGETPDAAVDALIRDFALSPKDAMALASLDGGLRAEYFWRVVDLLRQKENPAVVDADTQQCFQLAANWILHELGRLTSERSDTPAADLGFTLDGECARVPARHLADILAHLHARDITAKVAKELLWAVFRRTIPDAHPTVSAAVDAGALWFRELGADEYAALADLAAHGQDSVLRQFPTAGAGASSYPTGKLMFLVGRMIRLGQEERIDPQSAERVMRERIESVYLPALRAGE</sequence>
<evidence type="ECO:0000256" key="7">
    <source>
        <dbReference type="HAMAP-Rule" id="MF_03147"/>
    </source>
</evidence>
<dbReference type="GO" id="GO:0070681">
    <property type="term" value="P:glutaminyl-tRNAGln biosynthesis via transamidation"/>
    <property type="evidence" value="ECO:0007669"/>
    <property type="project" value="UniProtKB-UniRule"/>
</dbReference>
<dbReference type="Pfam" id="PF02934">
    <property type="entry name" value="GatB_N"/>
    <property type="match status" value="1"/>
</dbReference>
<dbReference type="GO" id="GO:0005524">
    <property type="term" value="F:ATP binding"/>
    <property type="evidence" value="ECO:0007669"/>
    <property type="project" value="UniProtKB-KW"/>
</dbReference>
<dbReference type="InterPro" id="IPR004413">
    <property type="entry name" value="GatB"/>
</dbReference>
<dbReference type="PROSITE" id="PS01234">
    <property type="entry name" value="GATB"/>
    <property type="match status" value="1"/>
</dbReference>
<dbReference type="GO" id="GO:0030956">
    <property type="term" value="C:glutamyl-tRNA(Gln) amidotransferase complex"/>
    <property type="evidence" value="ECO:0007669"/>
    <property type="project" value="UniProtKB-UniRule"/>
</dbReference>
<accession>A0A1W2TQA2</accession>
<dbReference type="NCBIfam" id="TIGR00133">
    <property type="entry name" value="gatB"/>
    <property type="match status" value="1"/>
</dbReference>
<evidence type="ECO:0000256" key="1">
    <source>
        <dbReference type="ARBA" id="ARBA00005306"/>
    </source>
</evidence>
<dbReference type="InterPro" id="IPR017958">
    <property type="entry name" value="Gln-tRNA_amidoTrfase_suB_CS"/>
</dbReference>
<comment type="similarity">
    <text evidence="1 7">Belongs to the GatB/GatE family. GatB subfamily.</text>
</comment>
<dbReference type="EC" id="6.3.5.-" evidence="7"/>
<dbReference type="NCBIfam" id="NF004012">
    <property type="entry name" value="PRK05477.1-2"/>
    <property type="match status" value="1"/>
</dbReference>
<dbReference type="PANTHER" id="PTHR11659:SF0">
    <property type="entry name" value="GLUTAMYL-TRNA(GLN) AMIDOTRANSFERASE SUBUNIT B, MITOCHONDRIAL"/>
    <property type="match status" value="1"/>
</dbReference>
<proteinExistence type="inferred from homology"/>
<keyword evidence="3 7" id="KW-0547">Nucleotide-binding</keyword>
<dbReference type="GO" id="GO:0005739">
    <property type="term" value="C:mitochondrion"/>
    <property type="evidence" value="ECO:0007669"/>
    <property type="project" value="UniProtKB-SubCell"/>
</dbReference>
<comment type="subunit">
    <text evidence="7">Subunit of the heterotrimeric GatCAB amidotransferase (AdT) complex, composed of A, B and C subunits.</text>
</comment>
<dbReference type="GO" id="GO:0032543">
    <property type="term" value="P:mitochondrial translation"/>
    <property type="evidence" value="ECO:0007669"/>
    <property type="project" value="UniProtKB-UniRule"/>
</dbReference>
<evidence type="ECO:0000259" key="8">
    <source>
        <dbReference type="Pfam" id="PF02934"/>
    </source>
</evidence>
<dbReference type="OMA" id="ARKWWMG"/>
<reference evidence="9" key="1">
    <citation type="submission" date="2016-03" db="EMBL/GenBank/DDBJ databases">
        <title>Draft genome sequence of Rosellinia necatrix.</title>
        <authorList>
            <person name="Kanematsu S."/>
        </authorList>
    </citation>
    <scope>NUCLEOTIDE SEQUENCE [LARGE SCALE GENOMIC DNA]</scope>
    <source>
        <strain evidence="9">W97</strain>
    </source>
</reference>
<evidence type="ECO:0000256" key="4">
    <source>
        <dbReference type="ARBA" id="ARBA00022840"/>
    </source>
</evidence>
<dbReference type="InterPro" id="IPR006075">
    <property type="entry name" value="Asn/Gln-tRNA_Trfase_suB/E_cat"/>
</dbReference>
<evidence type="ECO:0000313" key="9">
    <source>
        <dbReference type="EMBL" id="GAP90609.2"/>
    </source>
</evidence>
<dbReference type="EMBL" id="DF977493">
    <property type="protein sequence ID" value="GAP90609.2"/>
    <property type="molecule type" value="Genomic_DNA"/>
</dbReference>
<dbReference type="SUPFAM" id="SSF89095">
    <property type="entry name" value="GatB/YqeY motif"/>
    <property type="match status" value="1"/>
</dbReference>
<keyword evidence="7" id="KW-0496">Mitochondrion</keyword>
<keyword evidence="5 7" id="KW-0648">Protein biosynthesis</keyword>
<dbReference type="InterPro" id="IPR017959">
    <property type="entry name" value="Asn/Gln-tRNA_amidoTrfase_suB/E"/>
</dbReference>
<feature type="domain" description="Aspartyl/Glutamyl-tRNA(Gln) amidotransferase subunit B/E catalytic" evidence="8">
    <location>
        <begin position="98"/>
        <end position="388"/>
    </location>
</feature>
<dbReference type="AlphaFoldDB" id="A0A1W2TQA2"/>
<dbReference type="GO" id="GO:0050567">
    <property type="term" value="F:glutaminyl-tRNA synthase (glutamine-hydrolyzing) activity"/>
    <property type="evidence" value="ECO:0007669"/>
    <property type="project" value="UniProtKB-UniRule"/>
</dbReference>
<comment type="catalytic activity">
    <reaction evidence="6 7">
        <text>L-glutamyl-tRNA(Gln) + L-glutamine + ATP + H2O = L-glutaminyl-tRNA(Gln) + L-glutamate + ADP + phosphate + H(+)</text>
        <dbReference type="Rhea" id="RHEA:17521"/>
        <dbReference type="Rhea" id="RHEA-COMP:9681"/>
        <dbReference type="Rhea" id="RHEA-COMP:9684"/>
        <dbReference type="ChEBI" id="CHEBI:15377"/>
        <dbReference type="ChEBI" id="CHEBI:15378"/>
        <dbReference type="ChEBI" id="CHEBI:29985"/>
        <dbReference type="ChEBI" id="CHEBI:30616"/>
        <dbReference type="ChEBI" id="CHEBI:43474"/>
        <dbReference type="ChEBI" id="CHEBI:58359"/>
        <dbReference type="ChEBI" id="CHEBI:78520"/>
        <dbReference type="ChEBI" id="CHEBI:78521"/>
        <dbReference type="ChEBI" id="CHEBI:456216"/>
    </reaction>
</comment>
<organism evidence="9">
    <name type="scientific">Rosellinia necatrix</name>
    <name type="common">White root-rot fungus</name>
    <dbReference type="NCBI Taxonomy" id="77044"/>
    <lineage>
        <taxon>Eukaryota</taxon>
        <taxon>Fungi</taxon>
        <taxon>Dikarya</taxon>
        <taxon>Ascomycota</taxon>
        <taxon>Pezizomycotina</taxon>
        <taxon>Sordariomycetes</taxon>
        <taxon>Xylariomycetidae</taxon>
        <taxon>Xylariales</taxon>
        <taxon>Xylariaceae</taxon>
        <taxon>Rosellinia</taxon>
    </lineage>
</organism>
<evidence type="ECO:0000256" key="3">
    <source>
        <dbReference type="ARBA" id="ARBA00022741"/>
    </source>
</evidence>
<comment type="subcellular location">
    <subcellularLocation>
        <location evidence="7">Mitochondrion</location>
    </subcellularLocation>
</comment>
<evidence type="ECO:0000256" key="6">
    <source>
        <dbReference type="ARBA" id="ARBA00047913"/>
    </source>
</evidence>
<keyword evidence="4 7" id="KW-0067">ATP-binding</keyword>
<gene>
    <name evidence="9" type="ORF">SAMD00023353_4800790</name>
</gene>
<dbReference type="HAMAP" id="MF_00121">
    <property type="entry name" value="GatB"/>
    <property type="match status" value="1"/>
</dbReference>
<comment type="function">
    <text evidence="7">Allows the formation of correctly charged Gln-tRNA(Gln) through the transamidation of misacylated Glu-tRNA(Gln) in the mitochondria. The reaction takes place in the presence of glutamine and ATP through an activated gamma-phospho-Glu-tRNA(Gln).</text>
</comment>
<dbReference type="InterPro" id="IPR003789">
    <property type="entry name" value="Asn/Gln_tRNA_amidoTrase-B-like"/>
</dbReference>
<dbReference type="STRING" id="77044.A0A1W2TQA2"/>
<name>A0A1W2TQA2_ROSNE</name>
<dbReference type="SUPFAM" id="SSF55931">
    <property type="entry name" value="Glutamine synthetase/guanido kinase"/>
    <property type="match status" value="1"/>
</dbReference>
<dbReference type="PANTHER" id="PTHR11659">
    <property type="entry name" value="GLUTAMYL-TRNA GLN AMIDOTRANSFERASE SUBUNIT B MITOCHONDRIAL AND PROKARYOTIC PET112-RELATED"/>
    <property type="match status" value="1"/>
</dbReference>
<dbReference type="OrthoDB" id="1722066at2759"/>
<keyword evidence="2 7" id="KW-0436">Ligase</keyword>
<keyword evidence="10" id="KW-1185">Reference proteome</keyword>
<evidence type="ECO:0000256" key="5">
    <source>
        <dbReference type="ARBA" id="ARBA00022917"/>
    </source>
</evidence>
<protein>
    <recommendedName>
        <fullName evidence="7">Glutamyl-tRNA(Gln) amidotransferase subunit B, mitochondrial</fullName>
        <shortName evidence="7">Glu-AdT subunit B</shortName>
        <ecNumber evidence="7">6.3.5.-</ecNumber>
    </recommendedName>
</protein>
<dbReference type="Proteomes" id="UP000054516">
    <property type="component" value="Unassembled WGS sequence"/>
</dbReference>
<dbReference type="InterPro" id="IPR014746">
    <property type="entry name" value="Gln_synth/guanido_kin_cat_dom"/>
</dbReference>
<evidence type="ECO:0000313" key="10">
    <source>
        <dbReference type="Proteomes" id="UP000054516"/>
    </source>
</evidence>
<evidence type="ECO:0000256" key="2">
    <source>
        <dbReference type="ARBA" id="ARBA00022598"/>
    </source>
</evidence>